<dbReference type="Proteomes" id="UP000799770">
    <property type="component" value="Unassembled WGS sequence"/>
</dbReference>
<dbReference type="OrthoDB" id="3796277at2759"/>
<dbReference type="EMBL" id="ML977327">
    <property type="protein sequence ID" value="KAF2113624.1"/>
    <property type="molecule type" value="Genomic_DNA"/>
</dbReference>
<dbReference type="AlphaFoldDB" id="A0A6A5Z3H5"/>
<reference evidence="1" key="1">
    <citation type="journal article" date="2020" name="Stud. Mycol.">
        <title>101 Dothideomycetes genomes: a test case for predicting lifestyles and emergence of pathogens.</title>
        <authorList>
            <person name="Haridas S."/>
            <person name="Albert R."/>
            <person name="Binder M."/>
            <person name="Bloem J."/>
            <person name="Labutti K."/>
            <person name="Salamov A."/>
            <person name="Andreopoulos B."/>
            <person name="Baker S."/>
            <person name="Barry K."/>
            <person name="Bills G."/>
            <person name="Bluhm B."/>
            <person name="Cannon C."/>
            <person name="Castanera R."/>
            <person name="Culley D."/>
            <person name="Daum C."/>
            <person name="Ezra D."/>
            <person name="Gonzalez J."/>
            <person name="Henrissat B."/>
            <person name="Kuo A."/>
            <person name="Liang C."/>
            <person name="Lipzen A."/>
            <person name="Lutzoni F."/>
            <person name="Magnuson J."/>
            <person name="Mondo S."/>
            <person name="Nolan M."/>
            <person name="Ohm R."/>
            <person name="Pangilinan J."/>
            <person name="Park H.-J."/>
            <person name="Ramirez L."/>
            <person name="Alfaro M."/>
            <person name="Sun H."/>
            <person name="Tritt A."/>
            <person name="Yoshinaga Y."/>
            <person name="Zwiers L.-H."/>
            <person name="Turgeon B."/>
            <person name="Goodwin S."/>
            <person name="Spatafora J."/>
            <person name="Crous P."/>
            <person name="Grigoriev I."/>
        </authorList>
    </citation>
    <scope>NUCLEOTIDE SEQUENCE</scope>
    <source>
        <strain evidence="1">CBS 627.86</strain>
    </source>
</reference>
<evidence type="ECO:0000313" key="2">
    <source>
        <dbReference type="Proteomes" id="UP000799770"/>
    </source>
</evidence>
<keyword evidence="2" id="KW-1185">Reference proteome</keyword>
<gene>
    <name evidence="1" type="ORF">BDV96DRAFT_647880</name>
</gene>
<organism evidence="1 2">
    <name type="scientific">Lophiotrema nucula</name>
    <dbReference type="NCBI Taxonomy" id="690887"/>
    <lineage>
        <taxon>Eukaryota</taxon>
        <taxon>Fungi</taxon>
        <taxon>Dikarya</taxon>
        <taxon>Ascomycota</taxon>
        <taxon>Pezizomycotina</taxon>
        <taxon>Dothideomycetes</taxon>
        <taxon>Pleosporomycetidae</taxon>
        <taxon>Pleosporales</taxon>
        <taxon>Lophiotremataceae</taxon>
        <taxon>Lophiotrema</taxon>
    </lineage>
</organism>
<accession>A0A6A5Z3H5</accession>
<name>A0A6A5Z3H5_9PLEO</name>
<proteinExistence type="predicted"/>
<protein>
    <submittedName>
        <fullName evidence="1">Uncharacterized protein</fullName>
    </submittedName>
</protein>
<sequence length="566" mass="63833">MAYPLLYKPSRRFFDLPQIDNNSFFGPDSPVLVLFLVKTSQKQRDEIEKLLNVGGELWPTDDSELRRLEIVPWLRNYELSDEDAVLSAVVEVVQLSCAAHILIDKVGLENKTCIITFSPDWNGLGYAPGTNDYMYEHEFARVGWDEARFLVSLAGQNKSWFPDILSEIRRLKMPPNELDMSESQEWEIVSRSRQHKWPSHISRDFKLDQDAPTIISLIYLSVEELHNIKTDILANASPGHAPPKIINWPAGIEPGSEADLWYIFDAIKHDFVPPYGEVFGFFIDSMYLADPDRDPELLMVTRTKIDDAEDAAAKFVAENSMEATRIRKDEFLEVYRAAFNPTGDRDGNAVHHNGAMRSLDLKTGAWSPFAIITNPDIPVLVPSALPFFVLQPISSTQEHALRSVFPCFNATQTQFFHIPDGDGTITHLLRYFQSSEFTSFHRRPPADFVAIDAPSLSSITNAKRDGETGCWSSQPSVLLGTSAFILHEGDMGRLLAEDQVGYAVGRCAMWGVEEHQDWAIRASDCRGLMGDIGEIGEEEEGVTGRFCWDCFGKGDEEVEGRVQFRE</sequence>
<evidence type="ECO:0000313" key="1">
    <source>
        <dbReference type="EMBL" id="KAF2113624.1"/>
    </source>
</evidence>